<keyword evidence="7" id="KW-1185">Reference proteome</keyword>
<evidence type="ECO:0000313" key="7">
    <source>
        <dbReference type="Proteomes" id="UP000595349"/>
    </source>
</evidence>
<evidence type="ECO:0000256" key="5">
    <source>
        <dbReference type="SAM" id="Phobius"/>
    </source>
</evidence>
<evidence type="ECO:0000256" key="3">
    <source>
        <dbReference type="ARBA" id="ARBA00022989"/>
    </source>
</evidence>
<feature type="transmembrane region" description="Helical" evidence="5">
    <location>
        <begin position="71"/>
        <end position="90"/>
    </location>
</feature>
<dbReference type="InterPro" id="IPR019109">
    <property type="entry name" value="MamF_MmsF"/>
</dbReference>
<dbReference type="Pfam" id="PF09685">
    <property type="entry name" value="MamF_MmsF"/>
    <property type="match status" value="1"/>
</dbReference>
<name>A0A7T6ZDI2_9BACI</name>
<accession>A0A7T6ZDI2</accession>
<dbReference type="AlphaFoldDB" id="A0A7T6ZDI2"/>
<evidence type="ECO:0000256" key="4">
    <source>
        <dbReference type="ARBA" id="ARBA00023136"/>
    </source>
</evidence>
<feature type="transmembrane region" description="Helical" evidence="5">
    <location>
        <begin position="48"/>
        <end position="65"/>
    </location>
</feature>
<feature type="transmembrane region" description="Helical" evidence="5">
    <location>
        <begin position="12"/>
        <end position="33"/>
    </location>
</feature>
<protein>
    <submittedName>
        <fullName evidence="6">DUF4870 domain-containing protein</fullName>
    </submittedName>
</protein>
<dbReference type="KEGG" id="scib:HUG20_17375"/>
<dbReference type="Proteomes" id="UP000595349">
    <property type="component" value="Chromosome"/>
</dbReference>
<sequence length="125" mass="14514">MSQPSKKEILIVQLMLGISLFLGIFPPLIMYTVTRKKDTFYRESSRKALNFHLTIFPFFVLSYFFSPIYPMSIALAVLATELLFILNAMVRIALRKHHSYLIAIPFVKKERKEVQVPTCQKTNSQ</sequence>
<evidence type="ECO:0000256" key="2">
    <source>
        <dbReference type="ARBA" id="ARBA00022692"/>
    </source>
</evidence>
<evidence type="ECO:0000256" key="1">
    <source>
        <dbReference type="ARBA" id="ARBA00004141"/>
    </source>
</evidence>
<keyword evidence="4 5" id="KW-0472">Membrane</keyword>
<organism evidence="6 7">
    <name type="scientific">Salicibibacter cibi</name>
    <dbReference type="NCBI Taxonomy" id="2743001"/>
    <lineage>
        <taxon>Bacteria</taxon>
        <taxon>Bacillati</taxon>
        <taxon>Bacillota</taxon>
        <taxon>Bacilli</taxon>
        <taxon>Bacillales</taxon>
        <taxon>Bacillaceae</taxon>
        <taxon>Salicibibacter</taxon>
    </lineage>
</organism>
<proteinExistence type="predicted"/>
<evidence type="ECO:0000313" key="6">
    <source>
        <dbReference type="EMBL" id="QQK81508.1"/>
    </source>
</evidence>
<dbReference type="RefSeq" id="WP_200085934.1">
    <property type="nucleotide sequence ID" value="NZ_CP054706.1"/>
</dbReference>
<reference evidence="6 7" key="1">
    <citation type="submission" date="2020-06" db="EMBL/GenBank/DDBJ databases">
        <title>Genomic analysis of Salicibibacter sp. NKC21-4.</title>
        <authorList>
            <person name="Oh Y.J."/>
        </authorList>
    </citation>
    <scope>NUCLEOTIDE SEQUENCE [LARGE SCALE GENOMIC DNA]</scope>
    <source>
        <strain evidence="6 7">NKC21-4</strain>
    </source>
</reference>
<dbReference type="EMBL" id="CP054706">
    <property type="protein sequence ID" value="QQK81508.1"/>
    <property type="molecule type" value="Genomic_DNA"/>
</dbReference>
<keyword evidence="3 5" id="KW-1133">Transmembrane helix</keyword>
<comment type="subcellular location">
    <subcellularLocation>
        <location evidence="1">Membrane</location>
        <topology evidence="1">Multi-pass membrane protein</topology>
    </subcellularLocation>
</comment>
<keyword evidence="2 5" id="KW-0812">Transmembrane</keyword>
<gene>
    <name evidence="6" type="ORF">HUG20_17375</name>
</gene>